<organism evidence="2 3">
    <name type="scientific">Daphnia pulex</name>
    <name type="common">Water flea</name>
    <dbReference type="NCBI Taxonomy" id="6669"/>
    <lineage>
        <taxon>Eukaryota</taxon>
        <taxon>Metazoa</taxon>
        <taxon>Ecdysozoa</taxon>
        <taxon>Arthropoda</taxon>
        <taxon>Crustacea</taxon>
        <taxon>Branchiopoda</taxon>
        <taxon>Diplostraca</taxon>
        <taxon>Cladocera</taxon>
        <taxon>Anomopoda</taxon>
        <taxon>Daphniidae</taxon>
        <taxon>Daphnia</taxon>
    </lineage>
</organism>
<dbReference type="Proteomes" id="UP000000305">
    <property type="component" value="Unassembled WGS sequence"/>
</dbReference>
<keyword evidence="3" id="KW-1185">Reference proteome</keyword>
<feature type="region of interest" description="Disordered" evidence="1">
    <location>
        <begin position="86"/>
        <end position="118"/>
    </location>
</feature>
<reference evidence="2 3" key="1">
    <citation type="journal article" date="2011" name="Science">
        <title>The ecoresponsive genome of Daphnia pulex.</title>
        <authorList>
            <person name="Colbourne J.K."/>
            <person name="Pfrender M.E."/>
            <person name="Gilbert D."/>
            <person name="Thomas W.K."/>
            <person name="Tucker A."/>
            <person name="Oakley T.H."/>
            <person name="Tokishita S."/>
            <person name="Aerts A."/>
            <person name="Arnold G.J."/>
            <person name="Basu M.K."/>
            <person name="Bauer D.J."/>
            <person name="Caceres C.E."/>
            <person name="Carmel L."/>
            <person name="Casola C."/>
            <person name="Choi J.H."/>
            <person name="Detter J.C."/>
            <person name="Dong Q."/>
            <person name="Dusheyko S."/>
            <person name="Eads B.D."/>
            <person name="Frohlich T."/>
            <person name="Geiler-Samerotte K.A."/>
            <person name="Gerlach D."/>
            <person name="Hatcher P."/>
            <person name="Jogdeo S."/>
            <person name="Krijgsveld J."/>
            <person name="Kriventseva E.V."/>
            <person name="Kultz D."/>
            <person name="Laforsch C."/>
            <person name="Lindquist E."/>
            <person name="Lopez J."/>
            <person name="Manak J.R."/>
            <person name="Muller J."/>
            <person name="Pangilinan J."/>
            <person name="Patwardhan R.P."/>
            <person name="Pitluck S."/>
            <person name="Pritham E.J."/>
            <person name="Rechtsteiner A."/>
            <person name="Rho M."/>
            <person name="Rogozin I.B."/>
            <person name="Sakarya O."/>
            <person name="Salamov A."/>
            <person name="Schaack S."/>
            <person name="Shapiro H."/>
            <person name="Shiga Y."/>
            <person name="Skalitzky C."/>
            <person name="Smith Z."/>
            <person name="Souvorov A."/>
            <person name="Sung W."/>
            <person name="Tang Z."/>
            <person name="Tsuchiya D."/>
            <person name="Tu H."/>
            <person name="Vos H."/>
            <person name="Wang M."/>
            <person name="Wolf Y.I."/>
            <person name="Yamagata H."/>
            <person name="Yamada T."/>
            <person name="Ye Y."/>
            <person name="Shaw J.R."/>
            <person name="Andrews J."/>
            <person name="Crease T.J."/>
            <person name="Tang H."/>
            <person name="Lucas S.M."/>
            <person name="Robertson H.M."/>
            <person name="Bork P."/>
            <person name="Koonin E.V."/>
            <person name="Zdobnov E.M."/>
            <person name="Grigoriev I.V."/>
            <person name="Lynch M."/>
            <person name="Boore J.L."/>
        </authorList>
    </citation>
    <scope>NUCLEOTIDE SEQUENCE [LARGE SCALE GENOMIC DNA]</scope>
</reference>
<dbReference type="InParanoid" id="E9HJY2"/>
<proteinExistence type="predicted"/>
<feature type="compositionally biased region" description="Basic and acidic residues" evidence="1">
    <location>
        <begin position="86"/>
        <end position="106"/>
    </location>
</feature>
<sequence length="118" mass="13516">MNKTNKAKIFKILEDRVKHQPPTTTDVVIIDLTVSSFYISARFAISIWKIASSYSSTYMCIPSQDNSTIHLIRDLIFDRVTSPSIKDMERDKSTDSDRDVPFKKAGDNQLRPIDFITD</sequence>
<protein>
    <submittedName>
        <fullName evidence="2">Uncharacterized protein</fullName>
    </submittedName>
</protein>
<evidence type="ECO:0000313" key="3">
    <source>
        <dbReference type="Proteomes" id="UP000000305"/>
    </source>
</evidence>
<dbReference type="KEGG" id="dpx:DAPPUDRAFT_260814"/>
<gene>
    <name evidence="2" type="ORF">DAPPUDRAFT_260814</name>
</gene>
<evidence type="ECO:0000256" key="1">
    <source>
        <dbReference type="SAM" id="MobiDB-lite"/>
    </source>
</evidence>
<evidence type="ECO:0000313" key="2">
    <source>
        <dbReference type="EMBL" id="EFX67960.1"/>
    </source>
</evidence>
<name>E9HJY2_DAPPU</name>
<dbReference type="AlphaFoldDB" id="E9HJY2"/>
<dbReference type="EMBL" id="GL732665">
    <property type="protein sequence ID" value="EFX67960.1"/>
    <property type="molecule type" value="Genomic_DNA"/>
</dbReference>
<accession>E9HJY2</accession>
<dbReference type="HOGENOM" id="CLU_2075487_0_0_1"/>